<dbReference type="GO" id="GO:0005856">
    <property type="term" value="C:cytoskeleton"/>
    <property type="evidence" value="ECO:0007669"/>
    <property type="project" value="UniProtKB-SubCell"/>
</dbReference>
<evidence type="ECO:0000256" key="5">
    <source>
        <dbReference type="ARBA" id="ARBA00023273"/>
    </source>
</evidence>
<reference evidence="8" key="1">
    <citation type="submission" date="2021-01" db="EMBL/GenBank/DDBJ databases">
        <authorList>
            <person name="Corre E."/>
            <person name="Pelletier E."/>
            <person name="Niang G."/>
            <person name="Scheremetjew M."/>
            <person name="Finn R."/>
            <person name="Kale V."/>
            <person name="Holt S."/>
            <person name="Cochrane G."/>
            <person name="Meng A."/>
            <person name="Brown T."/>
            <person name="Cohen L."/>
        </authorList>
    </citation>
    <scope>NUCLEOTIDE SEQUENCE</scope>
    <source>
        <strain evidence="8">SAG 11-49</strain>
    </source>
</reference>
<dbReference type="Pfam" id="PF14886">
    <property type="entry name" value="FAM183"/>
    <property type="match status" value="1"/>
</dbReference>
<sequence length="147" mass="16332">MALLSNPKLDAVAKNSIWEEHVRKENKTISLGETFSISDPRKMDILPEKPNRTVPAPQPDPKDVASASALLHELSSLKDTDKMPHERFALPVTGNMEYGFFSTRPLVPTNPMFDYKTRSCDVTNFATVFVNSIGHSPFARTDGPTSK</sequence>
<proteinExistence type="inferred from homology"/>
<protein>
    <submittedName>
        <fullName evidence="8">Uncharacterized protein</fullName>
    </submittedName>
</protein>
<keyword evidence="5" id="KW-0966">Cell projection</keyword>
<evidence type="ECO:0000256" key="2">
    <source>
        <dbReference type="ARBA" id="ARBA00004245"/>
    </source>
</evidence>
<organism evidence="8">
    <name type="scientific">Chlamydomonas leiostraca</name>
    <dbReference type="NCBI Taxonomy" id="1034604"/>
    <lineage>
        <taxon>Eukaryota</taxon>
        <taxon>Viridiplantae</taxon>
        <taxon>Chlorophyta</taxon>
        <taxon>core chlorophytes</taxon>
        <taxon>Chlorophyceae</taxon>
        <taxon>CS clade</taxon>
        <taxon>Chlamydomonadales</taxon>
        <taxon>Chlamydomonadaceae</taxon>
        <taxon>Chlamydomonas</taxon>
    </lineage>
</organism>
<keyword evidence="3" id="KW-0963">Cytoplasm</keyword>
<dbReference type="AlphaFoldDB" id="A0A7S0RVE5"/>
<evidence type="ECO:0000256" key="6">
    <source>
        <dbReference type="ARBA" id="ARBA00034777"/>
    </source>
</evidence>
<evidence type="ECO:0000256" key="1">
    <source>
        <dbReference type="ARBA" id="ARBA00004138"/>
    </source>
</evidence>
<evidence type="ECO:0000256" key="7">
    <source>
        <dbReference type="SAM" id="MobiDB-lite"/>
    </source>
</evidence>
<keyword evidence="4" id="KW-0206">Cytoskeleton</keyword>
<accession>A0A7S0RVE5</accession>
<evidence type="ECO:0000313" key="8">
    <source>
        <dbReference type="EMBL" id="CAD8688782.1"/>
    </source>
</evidence>
<evidence type="ECO:0000256" key="4">
    <source>
        <dbReference type="ARBA" id="ARBA00023212"/>
    </source>
</evidence>
<dbReference type="EMBL" id="HBFB01025245">
    <property type="protein sequence ID" value="CAD8688782.1"/>
    <property type="molecule type" value="Transcribed_RNA"/>
</dbReference>
<dbReference type="PANTHER" id="PTHR33865:SF3">
    <property type="entry name" value="PROTEIN FAM183B"/>
    <property type="match status" value="1"/>
</dbReference>
<comment type="subcellular location">
    <subcellularLocation>
        <location evidence="1">Cell projection</location>
        <location evidence="1">Cilium</location>
    </subcellularLocation>
    <subcellularLocation>
        <location evidence="2">Cytoplasm</location>
        <location evidence="2">Cytoskeleton</location>
    </subcellularLocation>
</comment>
<dbReference type="InterPro" id="IPR029214">
    <property type="entry name" value="CFAP144"/>
</dbReference>
<dbReference type="GO" id="GO:0097546">
    <property type="term" value="C:ciliary base"/>
    <property type="evidence" value="ECO:0007669"/>
    <property type="project" value="TreeGrafter"/>
</dbReference>
<gene>
    <name evidence="8" type="ORF">CLEI1391_LOCUS14152</name>
</gene>
<feature type="compositionally biased region" description="Basic and acidic residues" evidence="7">
    <location>
        <begin position="40"/>
        <end position="51"/>
    </location>
</feature>
<name>A0A7S0RVE5_9CHLO</name>
<feature type="region of interest" description="Disordered" evidence="7">
    <location>
        <begin position="40"/>
        <end position="65"/>
    </location>
</feature>
<evidence type="ECO:0000256" key="3">
    <source>
        <dbReference type="ARBA" id="ARBA00022490"/>
    </source>
</evidence>
<dbReference type="PANTHER" id="PTHR33865">
    <property type="entry name" value="PROTEIN FAM183B"/>
    <property type="match status" value="1"/>
</dbReference>
<comment type="similarity">
    <text evidence="6">Belongs to the CFAP144 family.</text>
</comment>